<dbReference type="InterPro" id="IPR000504">
    <property type="entry name" value="RRM_dom"/>
</dbReference>
<evidence type="ECO:0000259" key="3">
    <source>
        <dbReference type="PROSITE" id="PS50102"/>
    </source>
</evidence>
<feature type="compositionally biased region" description="Low complexity" evidence="2">
    <location>
        <begin position="81"/>
        <end position="93"/>
    </location>
</feature>
<dbReference type="InterPro" id="IPR012677">
    <property type="entry name" value="Nucleotide-bd_a/b_plait_sf"/>
</dbReference>
<dbReference type="InterPro" id="IPR035979">
    <property type="entry name" value="RBD_domain_sf"/>
</dbReference>
<dbReference type="EMBL" id="JADGJD010000330">
    <property type="protein sequence ID" value="KAJ3052057.1"/>
    <property type="molecule type" value="Genomic_DNA"/>
</dbReference>
<dbReference type="GO" id="GO:0003723">
    <property type="term" value="F:RNA binding"/>
    <property type="evidence" value="ECO:0007669"/>
    <property type="project" value="UniProtKB-UniRule"/>
</dbReference>
<keyword evidence="5" id="KW-1185">Reference proteome</keyword>
<reference evidence="4" key="1">
    <citation type="submission" date="2020-05" db="EMBL/GenBank/DDBJ databases">
        <title>Phylogenomic resolution of chytrid fungi.</title>
        <authorList>
            <person name="Stajich J.E."/>
            <person name="Amses K."/>
            <person name="Simmons R."/>
            <person name="Seto K."/>
            <person name="Myers J."/>
            <person name="Bonds A."/>
            <person name="Quandt C.A."/>
            <person name="Barry K."/>
            <person name="Liu P."/>
            <person name="Grigoriev I."/>
            <person name="Longcore J.E."/>
            <person name="James T.Y."/>
        </authorList>
    </citation>
    <scope>NUCLEOTIDE SEQUENCE</scope>
    <source>
        <strain evidence="4">JEL0318</strain>
    </source>
</reference>
<dbReference type="Gene3D" id="3.30.70.330">
    <property type="match status" value="1"/>
</dbReference>
<organism evidence="4 5">
    <name type="scientific">Rhizophlyctis rosea</name>
    <dbReference type="NCBI Taxonomy" id="64517"/>
    <lineage>
        <taxon>Eukaryota</taxon>
        <taxon>Fungi</taxon>
        <taxon>Fungi incertae sedis</taxon>
        <taxon>Chytridiomycota</taxon>
        <taxon>Chytridiomycota incertae sedis</taxon>
        <taxon>Chytridiomycetes</taxon>
        <taxon>Rhizophlyctidales</taxon>
        <taxon>Rhizophlyctidaceae</taxon>
        <taxon>Rhizophlyctis</taxon>
    </lineage>
</organism>
<protein>
    <recommendedName>
        <fullName evidence="3">RRM domain-containing protein</fullName>
    </recommendedName>
</protein>
<evidence type="ECO:0000256" key="2">
    <source>
        <dbReference type="SAM" id="MobiDB-lite"/>
    </source>
</evidence>
<evidence type="ECO:0000313" key="5">
    <source>
        <dbReference type="Proteomes" id="UP001212841"/>
    </source>
</evidence>
<proteinExistence type="predicted"/>
<keyword evidence="1" id="KW-0694">RNA-binding</keyword>
<dbReference type="SMART" id="SM00360">
    <property type="entry name" value="RRM"/>
    <property type="match status" value="1"/>
</dbReference>
<dbReference type="Pfam" id="PF00076">
    <property type="entry name" value="RRM_1"/>
    <property type="match status" value="1"/>
</dbReference>
<dbReference type="AlphaFoldDB" id="A0AAD5SK64"/>
<name>A0AAD5SK64_9FUNG</name>
<gene>
    <name evidence="4" type="ORF">HK097_006943</name>
</gene>
<feature type="domain" description="RRM" evidence="3">
    <location>
        <begin position="7"/>
        <end position="76"/>
    </location>
</feature>
<evidence type="ECO:0000256" key="1">
    <source>
        <dbReference type="PROSITE-ProRule" id="PRU00176"/>
    </source>
</evidence>
<sequence>MTIPPTNILYVSKLSPSTNGDDLKASFARYGHITQAHTHHKRGWITFTTIQNATDAYAGHSRILDGKVIQIQYHNTLALRSAGTRSTSSTATAQKRKDNRQAKKKAKKEAKKAAQAPAPQTFGGKVKEWLKDLWL</sequence>
<dbReference type="Proteomes" id="UP001212841">
    <property type="component" value="Unassembled WGS sequence"/>
</dbReference>
<feature type="region of interest" description="Disordered" evidence="2">
    <location>
        <begin position="81"/>
        <end position="123"/>
    </location>
</feature>
<dbReference type="PROSITE" id="PS50102">
    <property type="entry name" value="RRM"/>
    <property type="match status" value="1"/>
</dbReference>
<dbReference type="SUPFAM" id="SSF54928">
    <property type="entry name" value="RNA-binding domain, RBD"/>
    <property type="match status" value="1"/>
</dbReference>
<evidence type="ECO:0000313" key="4">
    <source>
        <dbReference type="EMBL" id="KAJ3052057.1"/>
    </source>
</evidence>
<comment type="caution">
    <text evidence="4">The sequence shown here is derived from an EMBL/GenBank/DDBJ whole genome shotgun (WGS) entry which is preliminary data.</text>
</comment>
<accession>A0AAD5SK64</accession>